<gene>
    <name evidence="1" type="ORF">IHQ72_23460</name>
</gene>
<protein>
    <submittedName>
        <fullName evidence="1">Uncharacterized protein</fullName>
    </submittedName>
</protein>
<keyword evidence="2" id="KW-1185">Reference proteome</keyword>
<proteinExistence type="predicted"/>
<reference evidence="1" key="1">
    <citation type="submission" date="2020-09" db="EMBL/GenBank/DDBJ databases">
        <title>Rhizobia associated with sainfoin plants.</title>
        <authorList>
            <person name="Asharfi S."/>
            <person name="Kuzmanovic N."/>
            <person name="Bunk B."/>
            <person name="Sproeer C."/>
            <person name="Becker M."/>
            <person name="Thuenen T."/>
        </authorList>
    </citation>
    <scope>NUCLEOTIDE SEQUENCE</scope>
    <source>
        <strain evidence="1">OM4</strain>
    </source>
</reference>
<name>A0ABY5QRJ8_9HYPH</name>
<evidence type="ECO:0000313" key="1">
    <source>
        <dbReference type="EMBL" id="UVC13653.1"/>
    </source>
</evidence>
<dbReference type="Proteomes" id="UP001058098">
    <property type="component" value="Chromosome"/>
</dbReference>
<sequence>MLESNILHIGPVDPRGRRHIVMDRTPNSKILSLDVEVETEQLLKNEKAAGYFVVSHGRNSEAEAALRLGTLVIEGPSLPCPFLF</sequence>
<evidence type="ECO:0000313" key="2">
    <source>
        <dbReference type="Proteomes" id="UP001058098"/>
    </source>
</evidence>
<accession>A0ABY5QRJ8</accession>
<dbReference type="RefSeq" id="WP_258117613.1">
    <property type="nucleotide sequence ID" value="NZ_CP062229.1"/>
</dbReference>
<organism evidence="1 2">
    <name type="scientific">Mesorhizobium onobrychidis</name>
    <dbReference type="NCBI Taxonomy" id="2775404"/>
    <lineage>
        <taxon>Bacteria</taxon>
        <taxon>Pseudomonadati</taxon>
        <taxon>Pseudomonadota</taxon>
        <taxon>Alphaproteobacteria</taxon>
        <taxon>Hyphomicrobiales</taxon>
        <taxon>Phyllobacteriaceae</taxon>
        <taxon>Mesorhizobium</taxon>
    </lineage>
</organism>
<dbReference type="EMBL" id="CP062229">
    <property type="protein sequence ID" value="UVC13653.1"/>
    <property type="molecule type" value="Genomic_DNA"/>
</dbReference>